<organism evidence="5 6">
    <name type="scientific">Hohenbuehelia grisea</name>
    <dbReference type="NCBI Taxonomy" id="104357"/>
    <lineage>
        <taxon>Eukaryota</taxon>
        <taxon>Fungi</taxon>
        <taxon>Dikarya</taxon>
        <taxon>Basidiomycota</taxon>
        <taxon>Agaricomycotina</taxon>
        <taxon>Agaricomycetes</taxon>
        <taxon>Agaricomycetidae</taxon>
        <taxon>Agaricales</taxon>
        <taxon>Pleurotineae</taxon>
        <taxon>Pleurotaceae</taxon>
        <taxon>Hohenbuehelia</taxon>
    </lineage>
</organism>
<dbReference type="PROSITE" id="PS00778">
    <property type="entry name" value="HIS_ACID_PHOSPHAT_2"/>
    <property type="match status" value="1"/>
</dbReference>
<evidence type="ECO:0000313" key="6">
    <source>
        <dbReference type="Proteomes" id="UP001556367"/>
    </source>
</evidence>
<sequence length="508" mass="56128">MLSTTSFWCLFLAVCSLAVDGRVESPVNFLAAQPSPALLKKEVEAFSATTSMNLDQGPNDDKNPSWKSPEVGLDVENYPIAPDGLQLEQVHVYVRHGERSPVGVRMAEPPASIPEHWMMCKSAERFRETVSDLLNPAPGLTLPLRKNVERKDGSTASGECLLGELTDTGRQSTLNYGLGLRKLYIERLKFMPDILKNATSVYFRSTNVPRTIESLRYVMHGLYPAEKRSSDTIPTMLIRNGKDENLMPNASCKRLQELMIGFAKAAASTFNPKLEALDAKLSKYIGGNPIRLDGRPRASGIMDTVRAAMVHNISVPKEFHDPAVTGLLNGSQDVSAVPLTKAVPGVLTILDKSQEVRRLSMGRLFEDLSDKMHRKVVDGPKHPLKLLVHSTHDTAIAAIRASLDVFDDKWPAFTASITFELFSGPPKVHQKSYLQSLLASTEPPEHYVRMRSQNRNLALVACAEDGKHLPGHPEFCTFAAFHAHLRKLVPADFDRECAATSEKKAGKR</sequence>
<comment type="caution">
    <text evidence="5">The sequence shown here is derived from an EMBL/GenBank/DDBJ whole genome shotgun (WGS) entry which is preliminary data.</text>
</comment>
<name>A0ABR3JQV9_9AGAR</name>
<evidence type="ECO:0000256" key="1">
    <source>
        <dbReference type="ARBA" id="ARBA00005375"/>
    </source>
</evidence>
<feature type="chain" id="PRO_5046814117" description="Acid phosphatase" evidence="4">
    <location>
        <begin position="19"/>
        <end position="508"/>
    </location>
</feature>
<comment type="similarity">
    <text evidence="1">Belongs to the histidine acid phosphatase family.</text>
</comment>
<dbReference type="CDD" id="cd07061">
    <property type="entry name" value="HP_HAP_like"/>
    <property type="match status" value="1"/>
</dbReference>
<evidence type="ECO:0008006" key="7">
    <source>
        <dbReference type="Google" id="ProtNLM"/>
    </source>
</evidence>
<proteinExistence type="inferred from homology"/>
<dbReference type="Proteomes" id="UP001556367">
    <property type="component" value="Unassembled WGS sequence"/>
</dbReference>
<gene>
    <name evidence="5" type="ORF">HGRIS_000332</name>
</gene>
<dbReference type="InterPro" id="IPR029033">
    <property type="entry name" value="His_PPase_superfam"/>
</dbReference>
<evidence type="ECO:0000256" key="4">
    <source>
        <dbReference type="SAM" id="SignalP"/>
    </source>
</evidence>
<dbReference type="InterPro" id="IPR033379">
    <property type="entry name" value="Acid_Pase_AS"/>
</dbReference>
<dbReference type="PANTHER" id="PTHR11567:SF110">
    <property type="entry name" value="2-PHOSPHOXYLOSE PHOSPHATASE 1"/>
    <property type="match status" value="1"/>
</dbReference>
<dbReference type="Pfam" id="PF00328">
    <property type="entry name" value="His_Phos_2"/>
    <property type="match status" value="1"/>
</dbReference>
<dbReference type="PANTHER" id="PTHR11567">
    <property type="entry name" value="ACID PHOSPHATASE-RELATED"/>
    <property type="match status" value="1"/>
</dbReference>
<feature type="region of interest" description="Disordered" evidence="3">
    <location>
        <begin position="51"/>
        <end position="70"/>
    </location>
</feature>
<dbReference type="SUPFAM" id="SSF53254">
    <property type="entry name" value="Phosphoglycerate mutase-like"/>
    <property type="match status" value="1"/>
</dbReference>
<dbReference type="InterPro" id="IPR000560">
    <property type="entry name" value="His_Pase_clade-2"/>
</dbReference>
<dbReference type="EMBL" id="JASNQZ010000004">
    <property type="protein sequence ID" value="KAL0958169.1"/>
    <property type="molecule type" value="Genomic_DNA"/>
</dbReference>
<dbReference type="Gene3D" id="3.40.50.1240">
    <property type="entry name" value="Phosphoglycerate mutase-like"/>
    <property type="match status" value="1"/>
</dbReference>
<evidence type="ECO:0000256" key="3">
    <source>
        <dbReference type="SAM" id="MobiDB-lite"/>
    </source>
</evidence>
<reference evidence="6" key="1">
    <citation type="submission" date="2024-06" db="EMBL/GenBank/DDBJ databases">
        <title>Multi-omics analyses provide insights into the biosynthesis of the anticancer antibiotic pleurotin in Hohenbuehelia grisea.</title>
        <authorList>
            <person name="Weaver J.A."/>
            <person name="Alberti F."/>
        </authorList>
    </citation>
    <scope>NUCLEOTIDE SEQUENCE [LARGE SCALE GENOMIC DNA]</scope>
    <source>
        <strain evidence="6">T-177</strain>
    </source>
</reference>
<keyword evidence="2" id="KW-0378">Hydrolase</keyword>
<keyword evidence="6" id="KW-1185">Reference proteome</keyword>
<accession>A0ABR3JQV9</accession>
<evidence type="ECO:0000256" key="2">
    <source>
        <dbReference type="ARBA" id="ARBA00022801"/>
    </source>
</evidence>
<feature type="signal peptide" evidence="4">
    <location>
        <begin position="1"/>
        <end position="18"/>
    </location>
</feature>
<keyword evidence="4" id="KW-0732">Signal</keyword>
<dbReference type="InterPro" id="IPR050645">
    <property type="entry name" value="Histidine_acid_phosphatase"/>
</dbReference>
<evidence type="ECO:0000313" key="5">
    <source>
        <dbReference type="EMBL" id="KAL0958169.1"/>
    </source>
</evidence>
<protein>
    <recommendedName>
        <fullName evidence="7">Acid phosphatase</fullName>
    </recommendedName>
</protein>